<dbReference type="InterPro" id="IPR022122">
    <property type="entry name" value="DUF3657"/>
</dbReference>
<dbReference type="PANTHER" id="PTHR12482">
    <property type="entry name" value="LIPASE ROG1-RELATED-RELATED"/>
    <property type="match status" value="1"/>
</dbReference>
<evidence type="ECO:0000259" key="2">
    <source>
        <dbReference type="Pfam" id="PF05057"/>
    </source>
</evidence>
<evidence type="ECO:0000313" key="3">
    <source>
        <dbReference type="EMBL" id="CAK67466.1"/>
    </source>
</evidence>
<dbReference type="GeneID" id="5020648"/>
<feature type="domain" description="DUF676" evidence="2">
    <location>
        <begin position="374"/>
        <end position="555"/>
    </location>
</feature>
<organism evidence="3 4">
    <name type="scientific">Paramecium tetraurelia</name>
    <dbReference type="NCBI Taxonomy" id="5888"/>
    <lineage>
        <taxon>Eukaryota</taxon>
        <taxon>Sar</taxon>
        <taxon>Alveolata</taxon>
        <taxon>Ciliophora</taxon>
        <taxon>Intramacronucleata</taxon>
        <taxon>Oligohymenophorea</taxon>
        <taxon>Peniculida</taxon>
        <taxon>Parameciidae</taxon>
        <taxon>Paramecium</taxon>
    </lineage>
</organism>
<evidence type="ECO:0000313" key="4">
    <source>
        <dbReference type="Proteomes" id="UP000000600"/>
    </source>
</evidence>
<protein>
    <recommendedName>
        <fullName evidence="2">DUF676 domain-containing protein</fullName>
    </recommendedName>
</protein>
<dbReference type="Pfam" id="PF12394">
    <property type="entry name" value="DUF3657"/>
    <property type="match status" value="1"/>
</dbReference>
<dbReference type="Pfam" id="PF05057">
    <property type="entry name" value="DUF676"/>
    <property type="match status" value="1"/>
</dbReference>
<reference evidence="3 4" key="1">
    <citation type="journal article" date="2006" name="Nature">
        <title>Global trends of whole-genome duplications revealed by the ciliate Paramecium tetraurelia.</title>
        <authorList>
            <consortium name="Genoscope"/>
            <person name="Aury J.-M."/>
            <person name="Jaillon O."/>
            <person name="Duret L."/>
            <person name="Noel B."/>
            <person name="Jubin C."/>
            <person name="Porcel B.M."/>
            <person name="Segurens B."/>
            <person name="Daubin V."/>
            <person name="Anthouard V."/>
            <person name="Aiach N."/>
            <person name="Arnaiz O."/>
            <person name="Billaut A."/>
            <person name="Beisson J."/>
            <person name="Blanc I."/>
            <person name="Bouhouche K."/>
            <person name="Camara F."/>
            <person name="Duharcourt S."/>
            <person name="Guigo R."/>
            <person name="Gogendeau D."/>
            <person name="Katinka M."/>
            <person name="Keller A.-M."/>
            <person name="Kissmehl R."/>
            <person name="Klotz C."/>
            <person name="Koll F."/>
            <person name="Le Moue A."/>
            <person name="Lepere C."/>
            <person name="Malinsky S."/>
            <person name="Nowacki M."/>
            <person name="Nowak J.K."/>
            <person name="Plattner H."/>
            <person name="Poulain J."/>
            <person name="Ruiz F."/>
            <person name="Serrano V."/>
            <person name="Zagulski M."/>
            <person name="Dessen P."/>
            <person name="Betermier M."/>
            <person name="Weissenbach J."/>
            <person name="Scarpelli C."/>
            <person name="Schachter V."/>
            <person name="Sperling L."/>
            <person name="Meyer E."/>
            <person name="Cohen J."/>
            <person name="Wincker P."/>
        </authorList>
    </citation>
    <scope>NUCLEOTIDE SEQUENCE [LARGE SCALE GENOMIC DNA]</scope>
    <source>
        <strain evidence="3 4">Stock d4-2</strain>
    </source>
</reference>
<accession>A0C9J9</accession>
<sequence>MSFITQIELLVFIRNFRNVDLFQQGIYRIQISIPKHLPYLTLDQLGITKQKKQRDQRLVGQDIRDQYYLSSSFAIRYEDEEVQMIRIQINLCEGCIFRIEQNTFAQLNSVELQVDLLFLDSKSAETFPDQEALPLNKLTSQTYVIHSLKQINHNYLPITFDPNTACVINCFVFSLPLNLKYQQRKEGLTMIDYIQKYKRKGQYELLQQKTFDYLESIFKQFIQQYKETIAEFITEPTKFAHYLSQLACLGEVEYNSEDLERQINSISLQLYMLWYVYIDVVSKVYAKLMKKLKFKYISELQDLYEEFVIKITDFPQFDKTLKNNNLIISLRQLDQRILPILPITSTEILDNLPILLKYSQNEVKQYQLNQKKAESKHLIVFVHGYKGSPFDMRRWRNIIKIYYPKCFTLLSSCNQREGEESIRVMGHKLSIEIQAQIQLMDGIDELSFICHSLGGVVARSALCNLSMHQNKMRFYVSLGSPHVGLFVKQNSLVKTGLWFMTNFSSSQSMAELQMQDASVPQNSYLYYLSTVQSLEWFQKVILVSSTQDDFVPFEVARLEKSTRVPQDKQQIYQTMLDNIKLPECTRVEVNFIYTENDKNWDNFIGRTAHMNLVENTTMIRMIVTQSRLLD</sequence>
<dbReference type="InterPro" id="IPR044294">
    <property type="entry name" value="Lipase-like"/>
</dbReference>
<dbReference type="eggNOG" id="KOG2205">
    <property type="taxonomic scope" value="Eukaryota"/>
</dbReference>
<dbReference type="PANTHER" id="PTHR12482:SF5">
    <property type="entry name" value="DUF676 DOMAIN-CONTAINING PROTEIN"/>
    <property type="match status" value="1"/>
</dbReference>
<dbReference type="EMBL" id="CT868052">
    <property type="protein sequence ID" value="CAK67466.1"/>
    <property type="molecule type" value="Genomic_DNA"/>
</dbReference>
<dbReference type="GO" id="GO:0006629">
    <property type="term" value="P:lipid metabolic process"/>
    <property type="evidence" value="ECO:0000318"/>
    <property type="project" value="GO_Central"/>
</dbReference>
<dbReference type="InterPro" id="IPR029058">
    <property type="entry name" value="AB_hydrolase_fold"/>
</dbReference>
<dbReference type="Gene3D" id="3.40.50.1820">
    <property type="entry name" value="alpha/beta hydrolase"/>
    <property type="match status" value="1"/>
</dbReference>
<dbReference type="HOGENOM" id="CLU_021886_0_0_1"/>
<evidence type="ECO:0000256" key="1">
    <source>
        <dbReference type="ARBA" id="ARBA00007949"/>
    </source>
</evidence>
<proteinExistence type="inferred from homology"/>
<dbReference type="KEGG" id="ptm:GSPATT00006772001"/>
<dbReference type="OrthoDB" id="286616at2759"/>
<dbReference type="InterPro" id="IPR007751">
    <property type="entry name" value="DUF676_lipase-like"/>
</dbReference>
<dbReference type="OMA" id="DELSFIC"/>
<dbReference type="RefSeq" id="XP_001434863.1">
    <property type="nucleotide sequence ID" value="XM_001434826.1"/>
</dbReference>
<dbReference type="AlphaFoldDB" id="A0C9J9"/>
<dbReference type="SUPFAM" id="SSF53474">
    <property type="entry name" value="alpha/beta-Hydrolases"/>
    <property type="match status" value="1"/>
</dbReference>
<dbReference type="InParanoid" id="A0C9J9"/>
<name>A0C9J9_PARTE</name>
<keyword evidence="4" id="KW-1185">Reference proteome</keyword>
<dbReference type="Proteomes" id="UP000000600">
    <property type="component" value="Unassembled WGS sequence"/>
</dbReference>
<gene>
    <name evidence="3" type="ORF">GSPATT00006772001</name>
</gene>
<comment type="similarity">
    <text evidence="1">Belongs to the FAM135 family.</text>
</comment>